<feature type="region of interest" description="Disordered" evidence="1">
    <location>
        <begin position="144"/>
        <end position="168"/>
    </location>
</feature>
<feature type="region of interest" description="Disordered" evidence="1">
    <location>
        <begin position="30"/>
        <end position="51"/>
    </location>
</feature>
<feature type="region of interest" description="Disordered" evidence="1">
    <location>
        <begin position="95"/>
        <end position="118"/>
    </location>
</feature>
<evidence type="ECO:0000313" key="3">
    <source>
        <dbReference type="Proteomes" id="UP001283361"/>
    </source>
</evidence>
<feature type="compositionally biased region" description="Low complexity" evidence="1">
    <location>
        <begin position="144"/>
        <end position="154"/>
    </location>
</feature>
<reference evidence="2" key="1">
    <citation type="journal article" date="2023" name="G3 (Bethesda)">
        <title>A reference genome for the long-term kleptoplast-retaining sea slug Elysia crispata morphotype clarki.</title>
        <authorList>
            <person name="Eastman K.E."/>
            <person name="Pendleton A.L."/>
            <person name="Shaikh M.A."/>
            <person name="Suttiyut T."/>
            <person name="Ogas R."/>
            <person name="Tomko P."/>
            <person name="Gavelis G."/>
            <person name="Widhalm J.R."/>
            <person name="Wisecaver J.H."/>
        </authorList>
    </citation>
    <scope>NUCLEOTIDE SEQUENCE</scope>
    <source>
        <strain evidence="2">ECLA1</strain>
    </source>
</reference>
<protein>
    <submittedName>
        <fullName evidence="2">Uncharacterized protein</fullName>
    </submittedName>
</protein>
<name>A0AAE0XQY8_9GAST</name>
<organism evidence="2 3">
    <name type="scientific">Elysia crispata</name>
    <name type="common">lettuce slug</name>
    <dbReference type="NCBI Taxonomy" id="231223"/>
    <lineage>
        <taxon>Eukaryota</taxon>
        <taxon>Metazoa</taxon>
        <taxon>Spiralia</taxon>
        <taxon>Lophotrochozoa</taxon>
        <taxon>Mollusca</taxon>
        <taxon>Gastropoda</taxon>
        <taxon>Heterobranchia</taxon>
        <taxon>Euthyneura</taxon>
        <taxon>Panpulmonata</taxon>
        <taxon>Sacoglossa</taxon>
        <taxon>Placobranchoidea</taxon>
        <taxon>Plakobranchidae</taxon>
        <taxon>Elysia</taxon>
    </lineage>
</organism>
<feature type="region of interest" description="Disordered" evidence="1">
    <location>
        <begin position="307"/>
        <end position="345"/>
    </location>
</feature>
<dbReference type="AlphaFoldDB" id="A0AAE0XQY8"/>
<dbReference type="EMBL" id="JAWDGP010007794">
    <property type="protein sequence ID" value="KAK3704559.1"/>
    <property type="molecule type" value="Genomic_DNA"/>
</dbReference>
<feature type="compositionally biased region" description="Gly residues" evidence="1">
    <location>
        <begin position="38"/>
        <end position="51"/>
    </location>
</feature>
<accession>A0AAE0XQY8</accession>
<sequence>MQEVGWGEGGGGDTWCGTEVARWEGRWGKKVRSKDTRGGGGGWGEGGGGDTWCGTEVARWEGIWGKKVRSKDTRGGGGERWGWGYLVWGRGSEMGGEMGKKASSKPLCRPRSGDQSRASDQLPIIHRESLASTLEDMDLNNNIINDNNDNNGNNLVCPPAPVKRRPRPTIRPRFNLQEEPACARSINLQDHCNPLGPVRRCPGAPSKSRASAAQILAPKRSALSKNVRLSANKGILPRPFQSRARRNIMRQLRTYRNMVRIMGVEDPAQNWINLDTIHSVPLNRAGNPAPPPTPRKSRKEMALNFHGLARQMPPRMLDFDTDSSDSEDDANDSGYGGRPRFLAMH</sequence>
<comment type="caution">
    <text evidence="2">The sequence shown here is derived from an EMBL/GenBank/DDBJ whole genome shotgun (WGS) entry which is preliminary data.</text>
</comment>
<proteinExistence type="predicted"/>
<feature type="compositionally biased region" description="Acidic residues" evidence="1">
    <location>
        <begin position="319"/>
        <end position="331"/>
    </location>
</feature>
<dbReference type="Proteomes" id="UP001283361">
    <property type="component" value="Unassembled WGS sequence"/>
</dbReference>
<keyword evidence="3" id="KW-1185">Reference proteome</keyword>
<evidence type="ECO:0000256" key="1">
    <source>
        <dbReference type="SAM" id="MobiDB-lite"/>
    </source>
</evidence>
<evidence type="ECO:0000313" key="2">
    <source>
        <dbReference type="EMBL" id="KAK3704559.1"/>
    </source>
</evidence>
<gene>
    <name evidence="2" type="ORF">RRG08_033601</name>
</gene>